<dbReference type="GO" id="GO:0019569">
    <property type="term" value="P:L-arabinose catabolic process to D-xylulose 5-phosphate"/>
    <property type="evidence" value="ECO:0007669"/>
    <property type="project" value="UniProtKB-UniRule"/>
</dbReference>
<dbReference type="NCBIfam" id="TIGR01234">
    <property type="entry name" value="L-ribulokinase"/>
    <property type="match status" value="1"/>
</dbReference>
<keyword evidence="6 7" id="KW-0119">Carbohydrate metabolism</keyword>
<organism evidence="12 13">
    <name type="scientific">Paludifilum halophilum</name>
    <dbReference type="NCBI Taxonomy" id="1642702"/>
    <lineage>
        <taxon>Bacteria</taxon>
        <taxon>Bacillati</taxon>
        <taxon>Bacillota</taxon>
        <taxon>Bacilli</taxon>
        <taxon>Bacillales</taxon>
        <taxon>Thermoactinomycetaceae</taxon>
        <taxon>Paludifilum</taxon>
    </lineage>
</organism>
<dbReference type="SUPFAM" id="SSF53067">
    <property type="entry name" value="Actin-like ATPase domain"/>
    <property type="match status" value="2"/>
</dbReference>
<keyword evidence="5 7" id="KW-0054">Arabinose catabolism</keyword>
<dbReference type="InterPro" id="IPR000577">
    <property type="entry name" value="Carb_kinase_FGGY"/>
</dbReference>
<dbReference type="InterPro" id="IPR005929">
    <property type="entry name" value="Ribulokinase"/>
</dbReference>
<comment type="similarity">
    <text evidence="7 9">Belongs to the ribulokinase family.</text>
</comment>
<evidence type="ECO:0000313" key="12">
    <source>
        <dbReference type="EMBL" id="OYD07171.1"/>
    </source>
</evidence>
<comment type="catalytic activity">
    <reaction evidence="7 9">
        <text>L-ribulose + ATP = L-ribulose 5-phosphate + ADP + H(+)</text>
        <dbReference type="Rhea" id="RHEA:22072"/>
        <dbReference type="ChEBI" id="CHEBI:15378"/>
        <dbReference type="ChEBI" id="CHEBI:16880"/>
        <dbReference type="ChEBI" id="CHEBI:30616"/>
        <dbReference type="ChEBI" id="CHEBI:58226"/>
        <dbReference type="ChEBI" id="CHEBI:456216"/>
        <dbReference type="EC" id="2.7.1.16"/>
    </reaction>
</comment>
<evidence type="ECO:0000256" key="1">
    <source>
        <dbReference type="ARBA" id="ARBA00022679"/>
    </source>
</evidence>
<dbReference type="GO" id="GO:0005737">
    <property type="term" value="C:cytoplasm"/>
    <property type="evidence" value="ECO:0007669"/>
    <property type="project" value="TreeGrafter"/>
</dbReference>
<evidence type="ECO:0000259" key="11">
    <source>
        <dbReference type="Pfam" id="PF02782"/>
    </source>
</evidence>
<dbReference type="InterPro" id="IPR043129">
    <property type="entry name" value="ATPase_NBD"/>
</dbReference>
<evidence type="ECO:0000259" key="10">
    <source>
        <dbReference type="Pfam" id="PF00370"/>
    </source>
</evidence>
<accession>A0A235B4K4</accession>
<name>A0A235B4K4_9BACL</name>
<evidence type="ECO:0000256" key="3">
    <source>
        <dbReference type="ARBA" id="ARBA00022777"/>
    </source>
</evidence>
<dbReference type="InterPro" id="IPR018483">
    <property type="entry name" value="Carb_kinase_FGGY_CS"/>
</dbReference>
<dbReference type="Pfam" id="PF00370">
    <property type="entry name" value="FGGY_N"/>
    <property type="match status" value="1"/>
</dbReference>
<dbReference type="HAMAP" id="MF_00520">
    <property type="entry name" value="Ribulokinase"/>
    <property type="match status" value="1"/>
</dbReference>
<dbReference type="EMBL" id="NOWF01000007">
    <property type="protein sequence ID" value="OYD07171.1"/>
    <property type="molecule type" value="Genomic_DNA"/>
</dbReference>
<keyword evidence="2 7" id="KW-0547">Nucleotide-binding</keyword>
<dbReference type="EC" id="2.7.1.16" evidence="7 8"/>
<evidence type="ECO:0000256" key="8">
    <source>
        <dbReference type="NCBIfam" id="TIGR01234"/>
    </source>
</evidence>
<evidence type="ECO:0000256" key="5">
    <source>
        <dbReference type="ARBA" id="ARBA00022935"/>
    </source>
</evidence>
<dbReference type="Proteomes" id="UP000215459">
    <property type="component" value="Unassembled WGS sequence"/>
</dbReference>
<dbReference type="CDD" id="cd07781">
    <property type="entry name" value="ASKHA_NBD_FGGY_L-RBK"/>
    <property type="match status" value="1"/>
</dbReference>
<dbReference type="Gene3D" id="3.30.420.40">
    <property type="match status" value="2"/>
</dbReference>
<dbReference type="GO" id="GO:0008741">
    <property type="term" value="F:ribulokinase activity"/>
    <property type="evidence" value="ECO:0007669"/>
    <property type="project" value="UniProtKB-UniRule"/>
</dbReference>
<protein>
    <recommendedName>
        <fullName evidence="7 8">Ribulokinase</fullName>
        <ecNumber evidence="7 8">2.7.1.16</ecNumber>
    </recommendedName>
</protein>
<keyword evidence="1 7" id="KW-0808">Transferase</keyword>
<dbReference type="GO" id="GO:0005524">
    <property type="term" value="F:ATP binding"/>
    <property type="evidence" value="ECO:0007669"/>
    <property type="project" value="UniProtKB-UniRule"/>
</dbReference>
<dbReference type="AlphaFoldDB" id="A0A235B4K4"/>
<evidence type="ECO:0000256" key="6">
    <source>
        <dbReference type="ARBA" id="ARBA00023277"/>
    </source>
</evidence>
<gene>
    <name evidence="7" type="primary">araB</name>
    <name evidence="12" type="ORF">CHM34_12345</name>
</gene>
<dbReference type="InterPro" id="IPR018484">
    <property type="entry name" value="FGGY_N"/>
</dbReference>
<evidence type="ECO:0000313" key="13">
    <source>
        <dbReference type="Proteomes" id="UP000215459"/>
    </source>
</evidence>
<comment type="caution">
    <text evidence="12">The sequence shown here is derived from an EMBL/GenBank/DDBJ whole genome shotgun (WGS) entry which is preliminary data.</text>
</comment>
<dbReference type="GO" id="GO:0019150">
    <property type="term" value="F:D-ribulokinase activity"/>
    <property type="evidence" value="ECO:0007669"/>
    <property type="project" value="TreeGrafter"/>
</dbReference>
<reference evidence="12 13" key="1">
    <citation type="submission" date="2017-07" db="EMBL/GenBank/DDBJ databases">
        <title>The genome sequence of Paludifilum halophilum highlights mechanisms for microbial adaptation to high salt environemnts.</title>
        <authorList>
            <person name="Belbahri L."/>
        </authorList>
    </citation>
    <scope>NUCLEOTIDE SEQUENCE [LARGE SCALE GENOMIC DNA]</scope>
    <source>
        <strain evidence="12 13">DSM 102817</strain>
    </source>
</reference>
<dbReference type="RefSeq" id="WP_094264914.1">
    <property type="nucleotide sequence ID" value="NZ_NOWF01000007.1"/>
</dbReference>
<dbReference type="PANTHER" id="PTHR43435">
    <property type="entry name" value="RIBULOKINASE"/>
    <property type="match status" value="1"/>
</dbReference>
<proteinExistence type="inferred from homology"/>
<dbReference type="UniPathway" id="UPA00145">
    <property type="reaction ID" value="UER00566"/>
</dbReference>
<evidence type="ECO:0000256" key="9">
    <source>
        <dbReference type="RuleBase" id="RU003455"/>
    </source>
</evidence>
<keyword evidence="13" id="KW-1185">Reference proteome</keyword>
<comment type="pathway">
    <text evidence="7 9">Carbohydrate degradation; L-arabinose degradation via L-ribulose; D-xylulose 5-phosphate from L-arabinose (bacterial route): step 2/3.</text>
</comment>
<evidence type="ECO:0000256" key="2">
    <source>
        <dbReference type="ARBA" id="ARBA00022741"/>
    </source>
</evidence>
<dbReference type="PROSITE" id="PS00445">
    <property type="entry name" value="FGGY_KINASES_2"/>
    <property type="match status" value="1"/>
</dbReference>
<dbReference type="NCBIfam" id="NF003154">
    <property type="entry name" value="PRK04123.1"/>
    <property type="match status" value="1"/>
</dbReference>
<evidence type="ECO:0000256" key="4">
    <source>
        <dbReference type="ARBA" id="ARBA00022840"/>
    </source>
</evidence>
<dbReference type="PANTHER" id="PTHR43435:SF4">
    <property type="entry name" value="FGGY CARBOHYDRATE KINASE DOMAIN-CONTAINING PROTEIN"/>
    <property type="match status" value="1"/>
</dbReference>
<dbReference type="InterPro" id="IPR018485">
    <property type="entry name" value="FGGY_C"/>
</dbReference>
<dbReference type="Pfam" id="PF02782">
    <property type="entry name" value="FGGY_C"/>
    <property type="match status" value="1"/>
</dbReference>
<keyword evidence="4 7" id="KW-0067">ATP-binding</keyword>
<feature type="domain" description="Carbohydrate kinase FGGY C-terminal" evidence="11">
    <location>
        <begin position="292"/>
        <end position="490"/>
    </location>
</feature>
<feature type="domain" description="Carbohydrate kinase FGGY N-terminal" evidence="10">
    <location>
        <begin position="6"/>
        <end position="279"/>
    </location>
</feature>
<dbReference type="OrthoDB" id="9805576at2"/>
<dbReference type="PIRSF" id="PIRSF000538">
    <property type="entry name" value="GlpK"/>
    <property type="match status" value="1"/>
</dbReference>
<keyword evidence="3 7" id="KW-0418">Kinase</keyword>
<comment type="catalytic activity">
    <reaction evidence="7">
        <text>D-ribulose + ATP = D-ribulose 5-phosphate + ADP + H(+)</text>
        <dbReference type="Rhea" id="RHEA:17601"/>
        <dbReference type="ChEBI" id="CHEBI:15378"/>
        <dbReference type="ChEBI" id="CHEBI:17173"/>
        <dbReference type="ChEBI" id="CHEBI:30616"/>
        <dbReference type="ChEBI" id="CHEBI:58121"/>
        <dbReference type="ChEBI" id="CHEBI:456216"/>
        <dbReference type="EC" id="2.7.1.16"/>
    </reaction>
</comment>
<sequence>MGKQFAIGLDYGTESARCVAVDLTSGDVVASAVQNYSDGVITETLPGSEVQLGKDWALQNPDDYLDAFVETVTNVRKKLGDRMSSQDIVGIGIDFTSCTMLPVKRDGTPLCKVPTWREHPHSWVKLWKHHAAQKQADRLNQRAGSMENSFLPRYGGKISSEWFFPKVMQIAEEDPEVYEAADRFIEAADWMVWQLTGKESRNSCTAGYKAIWHKRRSFPEPSFFRSLHPRMENIVEEKLSRDILPIGSKAGGLTEELARKTGLPTGVPVAVGNVDAHVSAPAAGVTKTGAMLMIMGTSTCNILLGEEEKWVPGMCGVVEDGAVPGYYAYEAGQSAVGDIYAWFVKHSVPRSYHREAEEKGLSIHELLEQKAAQYQPGQSGLLVLDWLNGNRSVLVDTDLTGLILGLTLDTKPEEIYRALLEATAFGQRLIIETFVEHGVPVDRLVACGGLPHKNWLLMQIYADVLKKEIEVAAHLHTPAVGAAMFGAVAAGKTGGGFDSIGDAADRVAKLRSEPVRPVPANARIYDRLYDEYKKLHDYFGRGENNVMKTLKKLKQGSADSWASRKENTVRSQWV</sequence>
<evidence type="ECO:0000256" key="7">
    <source>
        <dbReference type="HAMAP-Rule" id="MF_00520"/>
    </source>
</evidence>